<accession>A0A6J6QG49</accession>
<sequence length="196" mass="21561">MGRRVTAVEPEKGDRVRIDLDGVPWRVVPTLAAVRARLTPGIELDRERALELHRALRATEADTRATRALARRDRTRASLDALLERRGIRPDDRKQAIKRLADAGALDDNRYAHNRAATLATRGYGDRAIRHDLEQAGAAPTVIDQAIEALTPETERLHAIVGPSPTLRDLRRLATKGFDSAALEDLAATLGFDEAA</sequence>
<comment type="similarity">
    <text evidence="2">Belongs to the RecX family.</text>
</comment>
<dbReference type="InterPro" id="IPR003783">
    <property type="entry name" value="Regulatory_RecX"/>
</dbReference>
<dbReference type="EMBL" id="CAEZXP010000008">
    <property type="protein sequence ID" value="CAB4708483.1"/>
    <property type="molecule type" value="Genomic_DNA"/>
</dbReference>
<dbReference type="AlphaFoldDB" id="A0A6J6QG49"/>
<evidence type="ECO:0000256" key="1">
    <source>
        <dbReference type="ARBA" id="ARBA00004496"/>
    </source>
</evidence>
<dbReference type="Pfam" id="PF02631">
    <property type="entry name" value="RecX_HTH2"/>
    <property type="match status" value="1"/>
</dbReference>
<reference evidence="6" key="1">
    <citation type="submission" date="2020-05" db="EMBL/GenBank/DDBJ databases">
        <authorList>
            <person name="Chiriac C."/>
            <person name="Salcher M."/>
            <person name="Ghai R."/>
            <person name="Kavagutti S V."/>
        </authorList>
    </citation>
    <scope>NUCLEOTIDE SEQUENCE</scope>
</reference>
<organism evidence="6">
    <name type="scientific">freshwater metagenome</name>
    <dbReference type="NCBI Taxonomy" id="449393"/>
    <lineage>
        <taxon>unclassified sequences</taxon>
        <taxon>metagenomes</taxon>
        <taxon>ecological metagenomes</taxon>
    </lineage>
</organism>
<dbReference type="HAMAP" id="MF_01114">
    <property type="entry name" value="RecX"/>
    <property type="match status" value="1"/>
</dbReference>
<protein>
    <recommendedName>
        <fullName evidence="3">Regulatory protein RecX</fullName>
    </recommendedName>
</protein>
<evidence type="ECO:0000256" key="3">
    <source>
        <dbReference type="ARBA" id="ARBA00018111"/>
    </source>
</evidence>
<dbReference type="Gene3D" id="1.10.10.10">
    <property type="entry name" value="Winged helix-like DNA-binding domain superfamily/Winged helix DNA-binding domain"/>
    <property type="match status" value="2"/>
</dbReference>
<evidence type="ECO:0000256" key="2">
    <source>
        <dbReference type="ARBA" id="ARBA00009695"/>
    </source>
</evidence>
<dbReference type="InterPro" id="IPR036388">
    <property type="entry name" value="WH-like_DNA-bd_sf"/>
</dbReference>
<dbReference type="PANTHER" id="PTHR33602:SF1">
    <property type="entry name" value="REGULATORY PROTEIN RECX FAMILY PROTEIN"/>
    <property type="match status" value="1"/>
</dbReference>
<comment type="subcellular location">
    <subcellularLocation>
        <location evidence="1">Cytoplasm</location>
    </subcellularLocation>
</comment>
<dbReference type="GO" id="GO:0006282">
    <property type="term" value="P:regulation of DNA repair"/>
    <property type="evidence" value="ECO:0007669"/>
    <property type="project" value="InterPro"/>
</dbReference>
<feature type="domain" description="RecX second three-helical" evidence="5">
    <location>
        <begin position="107"/>
        <end position="147"/>
    </location>
</feature>
<name>A0A6J6QG49_9ZZZZ</name>
<dbReference type="InterPro" id="IPR053924">
    <property type="entry name" value="RecX_HTH_2nd"/>
</dbReference>
<gene>
    <name evidence="6" type="ORF">UFOPK2399_01836</name>
</gene>
<dbReference type="GO" id="GO:0005737">
    <property type="term" value="C:cytoplasm"/>
    <property type="evidence" value="ECO:0007669"/>
    <property type="project" value="UniProtKB-SubCell"/>
</dbReference>
<evidence type="ECO:0000256" key="4">
    <source>
        <dbReference type="ARBA" id="ARBA00022490"/>
    </source>
</evidence>
<keyword evidence="4" id="KW-0963">Cytoplasm</keyword>
<dbReference type="PANTHER" id="PTHR33602">
    <property type="entry name" value="REGULATORY PROTEIN RECX FAMILY PROTEIN"/>
    <property type="match status" value="1"/>
</dbReference>
<evidence type="ECO:0000259" key="5">
    <source>
        <dbReference type="Pfam" id="PF02631"/>
    </source>
</evidence>
<proteinExistence type="inferred from homology"/>
<evidence type="ECO:0000313" key="6">
    <source>
        <dbReference type="EMBL" id="CAB4708483.1"/>
    </source>
</evidence>